<evidence type="ECO:0000256" key="3">
    <source>
        <dbReference type="ARBA" id="ARBA00022763"/>
    </source>
</evidence>
<dbReference type="GO" id="GO:0016829">
    <property type="term" value="F:lyase activity"/>
    <property type="evidence" value="ECO:0007669"/>
    <property type="project" value="UniProtKB-KW"/>
</dbReference>
<dbReference type="GO" id="GO:0003906">
    <property type="term" value="F:DNA-(apurinic or apyrimidinic site) endonuclease activity"/>
    <property type="evidence" value="ECO:0007669"/>
    <property type="project" value="InterPro"/>
</dbReference>
<dbReference type="PROSITE" id="PS51068">
    <property type="entry name" value="FPG_CAT"/>
    <property type="match status" value="1"/>
</dbReference>
<keyword evidence="5" id="KW-0238">DNA-binding</keyword>
<reference evidence="12" key="1">
    <citation type="journal article" date="2018" name="Nat. Microbiol.">
        <title>Leveraging single-cell genomics to expand the fungal tree of life.</title>
        <authorList>
            <person name="Ahrendt S.R."/>
            <person name="Quandt C.A."/>
            <person name="Ciobanu D."/>
            <person name="Clum A."/>
            <person name="Salamov A."/>
            <person name="Andreopoulos B."/>
            <person name="Cheng J.F."/>
            <person name="Woyke T."/>
            <person name="Pelin A."/>
            <person name="Henrissat B."/>
            <person name="Reynolds N.K."/>
            <person name="Benny G.L."/>
            <person name="Smith M.E."/>
            <person name="James T.Y."/>
            <person name="Grigoriev I.V."/>
        </authorList>
    </citation>
    <scope>NUCLEOTIDE SEQUENCE [LARGE SCALE GENOMIC DNA]</scope>
    <source>
        <strain evidence="12">RSA 1356</strain>
    </source>
</reference>
<dbReference type="SMART" id="SM01232">
    <property type="entry name" value="H2TH"/>
    <property type="match status" value="1"/>
</dbReference>
<evidence type="ECO:0000256" key="7">
    <source>
        <dbReference type="ARBA" id="ARBA00023239"/>
    </source>
</evidence>
<dbReference type="Pfam" id="PF01149">
    <property type="entry name" value="Fapy_DNA_glyco"/>
    <property type="match status" value="1"/>
</dbReference>
<comment type="similarity">
    <text evidence="2">Belongs to the FPG family.</text>
</comment>
<dbReference type="Proteomes" id="UP000271241">
    <property type="component" value="Unassembled WGS sequence"/>
</dbReference>
<evidence type="ECO:0000256" key="8">
    <source>
        <dbReference type="ARBA" id="ARBA00023268"/>
    </source>
</evidence>
<dbReference type="GO" id="GO:0003684">
    <property type="term" value="F:damaged DNA binding"/>
    <property type="evidence" value="ECO:0007669"/>
    <property type="project" value="InterPro"/>
</dbReference>
<keyword evidence="12" id="KW-1185">Reference proteome</keyword>
<dbReference type="SUPFAM" id="SSF81624">
    <property type="entry name" value="N-terminal domain of MutM-like DNA repair proteins"/>
    <property type="match status" value="1"/>
</dbReference>
<dbReference type="PANTHER" id="PTHR22993:SF9">
    <property type="entry name" value="FORMAMIDOPYRIMIDINE-DNA GLYCOSYLASE"/>
    <property type="match status" value="1"/>
</dbReference>
<dbReference type="InterPro" id="IPR012319">
    <property type="entry name" value="FPG_cat"/>
</dbReference>
<gene>
    <name evidence="11" type="ORF">THASP1DRAFT_9105</name>
</gene>
<dbReference type="EMBL" id="KZ992480">
    <property type="protein sequence ID" value="RKP09922.1"/>
    <property type="molecule type" value="Genomic_DNA"/>
</dbReference>
<dbReference type="InterPro" id="IPR035937">
    <property type="entry name" value="FPG_N"/>
</dbReference>
<dbReference type="STRING" id="78915.A0A4P9XV89"/>
<dbReference type="GO" id="GO:0008534">
    <property type="term" value="F:oxidized purine nucleobase lesion DNA N-glycosylase activity"/>
    <property type="evidence" value="ECO:0007669"/>
    <property type="project" value="UniProtKB-EC"/>
</dbReference>
<proteinExistence type="inferred from homology"/>
<evidence type="ECO:0000313" key="11">
    <source>
        <dbReference type="EMBL" id="RKP09922.1"/>
    </source>
</evidence>
<comment type="catalytic activity">
    <reaction evidence="1">
        <text>Hydrolysis of DNA containing ring-opened 7-methylguanine residues, releasing 2,6-diamino-4-hydroxy-5-(N-methyl)formamidopyrimidine.</text>
        <dbReference type="EC" id="3.2.2.23"/>
    </reaction>
</comment>
<evidence type="ECO:0000256" key="5">
    <source>
        <dbReference type="ARBA" id="ARBA00023125"/>
    </source>
</evidence>
<evidence type="ECO:0000256" key="4">
    <source>
        <dbReference type="ARBA" id="ARBA00022801"/>
    </source>
</evidence>
<keyword evidence="9" id="KW-0326">Glycosidase</keyword>
<keyword evidence="4" id="KW-0378">Hydrolase</keyword>
<sequence length="262" mass="29327">MPELPEVERARRLLEDRCVGRYVASVNAANDAIVFCGAVAGAFAALAGRRVLEVGRRGKLFFLRFDRPPALVCHFGMTGNIQFANEAPLQYRRSGKTYTGAEAWPPRFCKLTMRLTSSTTADDADDKECVTWAFTDPRRLGRIRLIDDPLGQPPISELGFDPFITMPALDVFAAGVRRRRMPIKALLLDQKFSAGVGNWIADEVLYQSRLHPGRLTGSLNDEEMTALHQQLRSVCETACAVNADANQFPTDWLFHRRWGKGR</sequence>
<keyword evidence="6" id="KW-0234">DNA repair</keyword>
<evidence type="ECO:0000313" key="12">
    <source>
        <dbReference type="Proteomes" id="UP000271241"/>
    </source>
</evidence>
<dbReference type="PANTHER" id="PTHR22993">
    <property type="entry name" value="FORMAMIDOPYRIMIDINE-DNA GLYCOSYLASE"/>
    <property type="match status" value="1"/>
</dbReference>
<dbReference type="SUPFAM" id="SSF46946">
    <property type="entry name" value="S13-like H2TH domain"/>
    <property type="match status" value="1"/>
</dbReference>
<dbReference type="InterPro" id="IPR010979">
    <property type="entry name" value="Ribosomal_uS13-like_H2TH"/>
</dbReference>
<dbReference type="GO" id="GO:0006284">
    <property type="term" value="P:base-excision repair"/>
    <property type="evidence" value="ECO:0007669"/>
    <property type="project" value="InterPro"/>
</dbReference>
<dbReference type="GO" id="GO:0005634">
    <property type="term" value="C:nucleus"/>
    <property type="evidence" value="ECO:0007669"/>
    <property type="project" value="TreeGrafter"/>
</dbReference>
<feature type="domain" description="Formamidopyrimidine-DNA glycosylase catalytic" evidence="10">
    <location>
        <begin position="2"/>
        <end position="141"/>
    </location>
</feature>
<keyword evidence="3" id="KW-0227">DNA damage</keyword>
<accession>A0A4P9XV89</accession>
<dbReference type="OrthoDB" id="444592at2759"/>
<organism evidence="11 12">
    <name type="scientific">Thamnocephalis sphaerospora</name>
    <dbReference type="NCBI Taxonomy" id="78915"/>
    <lineage>
        <taxon>Eukaryota</taxon>
        <taxon>Fungi</taxon>
        <taxon>Fungi incertae sedis</taxon>
        <taxon>Zoopagomycota</taxon>
        <taxon>Zoopagomycotina</taxon>
        <taxon>Zoopagomycetes</taxon>
        <taxon>Zoopagales</taxon>
        <taxon>Sigmoideomycetaceae</taxon>
        <taxon>Thamnocephalis</taxon>
    </lineage>
</organism>
<name>A0A4P9XV89_9FUNG</name>
<keyword evidence="7" id="KW-0456">Lyase</keyword>
<dbReference type="Gene3D" id="3.20.190.10">
    <property type="entry name" value="MutM-like, N-terminal"/>
    <property type="match status" value="1"/>
</dbReference>
<protein>
    <submittedName>
        <fullName evidence="11">Formamidopyrimidine-DNA glycosylase N-terminal domain-containing protein</fullName>
    </submittedName>
</protein>
<evidence type="ECO:0000259" key="10">
    <source>
        <dbReference type="PROSITE" id="PS51068"/>
    </source>
</evidence>
<dbReference type="GO" id="GO:0008270">
    <property type="term" value="F:zinc ion binding"/>
    <property type="evidence" value="ECO:0007669"/>
    <property type="project" value="InterPro"/>
</dbReference>
<dbReference type="InterPro" id="IPR015886">
    <property type="entry name" value="H2TH_FPG"/>
</dbReference>
<dbReference type="SMART" id="SM00898">
    <property type="entry name" value="Fapy_DNA_glyco"/>
    <property type="match status" value="1"/>
</dbReference>
<evidence type="ECO:0000256" key="9">
    <source>
        <dbReference type="ARBA" id="ARBA00023295"/>
    </source>
</evidence>
<dbReference type="AlphaFoldDB" id="A0A4P9XV89"/>
<evidence type="ECO:0000256" key="6">
    <source>
        <dbReference type="ARBA" id="ARBA00023204"/>
    </source>
</evidence>
<keyword evidence="8" id="KW-0511">Multifunctional enzyme</keyword>
<dbReference type="Pfam" id="PF06831">
    <property type="entry name" value="H2TH"/>
    <property type="match status" value="1"/>
</dbReference>
<evidence type="ECO:0000256" key="2">
    <source>
        <dbReference type="ARBA" id="ARBA00009409"/>
    </source>
</evidence>
<dbReference type="Gene3D" id="1.10.8.50">
    <property type="match status" value="1"/>
</dbReference>
<evidence type="ECO:0000256" key="1">
    <source>
        <dbReference type="ARBA" id="ARBA00001668"/>
    </source>
</evidence>
<feature type="non-terminal residue" evidence="11">
    <location>
        <position position="262"/>
    </location>
</feature>